<dbReference type="SUPFAM" id="SSF48208">
    <property type="entry name" value="Six-hairpin glycosidases"/>
    <property type="match status" value="1"/>
</dbReference>
<dbReference type="RefSeq" id="WP_303306365.1">
    <property type="nucleotide sequence ID" value="NZ_JAODOP010000004.1"/>
</dbReference>
<name>A0ABU7XUH7_9FLAO</name>
<dbReference type="InterPro" id="IPR012341">
    <property type="entry name" value="6hp_glycosidase-like_sf"/>
</dbReference>
<evidence type="ECO:0000259" key="2">
    <source>
        <dbReference type="Pfam" id="PF12215"/>
    </source>
</evidence>
<accession>A0ABU7XUH7</accession>
<dbReference type="Pfam" id="PF04685">
    <property type="entry name" value="DUF608"/>
    <property type="match status" value="1"/>
</dbReference>
<reference evidence="3 4" key="1">
    <citation type="submission" date="2022-09" db="EMBL/GenBank/DDBJ databases">
        <title>Genome sequencing of Flavivirga sp. MEBiC05379.</title>
        <authorList>
            <person name="Oh H.-M."/>
            <person name="Kwon K.K."/>
            <person name="Park M.J."/>
            <person name="Yang S.-H."/>
        </authorList>
    </citation>
    <scope>NUCLEOTIDE SEQUENCE [LARGE SCALE GENOMIC DNA]</scope>
    <source>
        <strain evidence="3 4">MEBiC05379</strain>
    </source>
</reference>
<organism evidence="3 4">
    <name type="scientific">Flavivirga spongiicola</name>
    <dbReference type="NCBI Taxonomy" id="421621"/>
    <lineage>
        <taxon>Bacteria</taxon>
        <taxon>Pseudomonadati</taxon>
        <taxon>Bacteroidota</taxon>
        <taxon>Flavobacteriia</taxon>
        <taxon>Flavobacteriales</taxon>
        <taxon>Flavobacteriaceae</taxon>
        <taxon>Flavivirga</taxon>
    </lineage>
</organism>
<evidence type="ECO:0000259" key="1">
    <source>
        <dbReference type="Pfam" id="PF04685"/>
    </source>
</evidence>
<dbReference type="InterPro" id="IPR024462">
    <property type="entry name" value="GH116_N"/>
</dbReference>
<proteinExistence type="predicted"/>
<sequence>MKKIGVLVLICLMSKIGISQNEFGHIIKENKNLSKEWKASLYKKGEQKIYRDEELNTIGMPCGGIASGQLYVRGDGTLANWWIANNAYNTGYGIDHLLNFETAQGPWKVCYQTFEPFSYFEQGFEIEIQSGNKLYTRKLDKTGFNNIGFIGEYPIAKVLYEDKKKALPVDITMEVFSPFIPLNAKESATPGTILKFKIKNRSSKELKVSLSGYLQNMVMADLKNDIKGTIRNQVKQTEEMQTLYMDYIPENQAESFHPYFGNMSLSLIQSTGIVFTDKIKKEKEISLKAIQEELIGSVQSNISLNKGEEKEITFLLTWYFPNRPKQYGNGGNWNKAIPTKGESIGNMYANWFNSSIDVATYLKNDIQRLSQNTYKFHDSWYNKSTLPYWLRQRIMMPVSTLATETCQWWANDKFWAWEGVGSCVGTCTHVYNYEQAIARLFPELERNIREKTDLETSFGDDGGIQARNGWGSVLLDGHIGAILKSYREYLISKDQLFLSRNWSKIKKAMEFAFKHDGNLNGLIEGKQSNTYDISFEGANSYVGGLYLASLRAAEEMALIMDDTDFATKCHDIFKSGKELSVKKIWNGEYFFQDVDLEKHPKFQYANGCLSDQLFGQTWAHQLNLGYIYPKEYVDKALQSIWKYNWTQDIGPHVSKFKPERNYANAGEPGLLNCTWPISEHLNENAVRYRNEVWTGIEYQVATNMIYDDMIEEGLSIVKGVHERYRPEKHNPWNEIECGDHYARALASWGILIALEDYFYDGPKGILGFAPKIQKSNFESYFTTAKGWGNISQTRKNNVQHNNLNLVNGKLELSQLNFEIPSNKHVKSVFLLKNNKKIAINFKQKEKTVQINFKRTPFYSADILETKIEY</sequence>
<feature type="domain" description="Glycosyl-hydrolase family 116 catalytic region" evidence="1">
    <location>
        <begin position="476"/>
        <end position="750"/>
    </location>
</feature>
<dbReference type="PANTHER" id="PTHR12654">
    <property type="entry name" value="BILE ACID BETA-GLUCOSIDASE-RELATED"/>
    <property type="match status" value="1"/>
</dbReference>
<evidence type="ECO:0000313" key="4">
    <source>
        <dbReference type="Proteomes" id="UP001337305"/>
    </source>
</evidence>
<dbReference type="Pfam" id="PF12215">
    <property type="entry name" value="Glyco_hydr_116N"/>
    <property type="match status" value="1"/>
</dbReference>
<dbReference type="EMBL" id="JAODOP010000004">
    <property type="protein sequence ID" value="MEF3834031.1"/>
    <property type="molecule type" value="Genomic_DNA"/>
</dbReference>
<comment type="caution">
    <text evidence="3">The sequence shown here is derived from an EMBL/GenBank/DDBJ whole genome shotgun (WGS) entry which is preliminary data.</text>
</comment>
<dbReference type="PANTHER" id="PTHR12654:SF0">
    <property type="entry name" value="NON-LYSOSOMAL GLUCOSYLCERAMIDASE"/>
    <property type="match status" value="1"/>
</dbReference>
<dbReference type="InterPro" id="IPR052566">
    <property type="entry name" value="Non-lysos_glucosylceramidase"/>
</dbReference>
<dbReference type="Proteomes" id="UP001337305">
    <property type="component" value="Unassembled WGS sequence"/>
</dbReference>
<dbReference type="InterPro" id="IPR006775">
    <property type="entry name" value="GH116_catalytic"/>
</dbReference>
<evidence type="ECO:0000313" key="3">
    <source>
        <dbReference type="EMBL" id="MEF3834031.1"/>
    </source>
</evidence>
<dbReference type="Gene3D" id="1.50.10.10">
    <property type="match status" value="1"/>
</dbReference>
<keyword evidence="4" id="KW-1185">Reference proteome</keyword>
<dbReference type="InterPro" id="IPR008928">
    <property type="entry name" value="6-hairpin_glycosidase_sf"/>
</dbReference>
<feature type="domain" description="Glycosyl-hydrolase family 116 N-terminal" evidence="2">
    <location>
        <begin position="59"/>
        <end position="364"/>
    </location>
</feature>
<protein>
    <submittedName>
        <fullName evidence="3">Non-lysosomal glucosylceramidase</fullName>
    </submittedName>
</protein>
<gene>
    <name evidence="3" type="ORF">N1F79_12905</name>
</gene>